<evidence type="ECO:0000313" key="2">
    <source>
        <dbReference type="EMBL" id="MBA8792669.1"/>
    </source>
</evidence>
<name>A0A7W3IP52_9ACTN</name>
<proteinExistence type="predicted"/>
<accession>A0A7W3IP52</accession>
<organism evidence="2 3">
    <name type="scientific">Microlunatus kandeliicorticis</name>
    <dbReference type="NCBI Taxonomy" id="1759536"/>
    <lineage>
        <taxon>Bacteria</taxon>
        <taxon>Bacillati</taxon>
        <taxon>Actinomycetota</taxon>
        <taxon>Actinomycetes</taxon>
        <taxon>Propionibacteriales</taxon>
        <taxon>Propionibacteriaceae</taxon>
        <taxon>Microlunatus</taxon>
    </lineage>
</organism>
<feature type="compositionally biased region" description="Low complexity" evidence="1">
    <location>
        <begin position="76"/>
        <end position="92"/>
    </location>
</feature>
<comment type="caution">
    <text evidence="2">The sequence shown here is derived from an EMBL/GenBank/DDBJ whole genome shotgun (WGS) entry which is preliminary data.</text>
</comment>
<protein>
    <submittedName>
        <fullName evidence="2">Uncharacterized protein</fullName>
    </submittedName>
</protein>
<dbReference type="Proteomes" id="UP000523079">
    <property type="component" value="Unassembled WGS sequence"/>
</dbReference>
<sequence>MSIATGDFVGTALGDTVLVTLPGVGGATGVLAGVPVAPLPEDPVAGGGVTLVGAEVGDPLPLVGLVGVGVPPASGVLPLQPASRTPTATSPTDQAVSRRGNSGR</sequence>
<keyword evidence="3" id="KW-1185">Reference proteome</keyword>
<dbReference type="EMBL" id="JACGWT010000001">
    <property type="protein sequence ID" value="MBA8792669.1"/>
    <property type="molecule type" value="Genomic_DNA"/>
</dbReference>
<gene>
    <name evidence="2" type="ORF">FHX74_000263</name>
</gene>
<dbReference type="RefSeq" id="WP_182558289.1">
    <property type="nucleotide sequence ID" value="NZ_JACGWT010000001.1"/>
</dbReference>
<evidence type="ECO:0000313" key="3">
    <source>
        <dbReference type="Proteomes" id="UP000523079"/>
    </source>
</evidence>
<dbReference type="AlphaFoldDB" id="A0A7W3IP52"/>
<reference evidence="2 3" key="1">
    <citation type="submission" date="2020-07" db="EMBL/GenBank/DDBJ databases">
        <title>Sequencing the genomes of 1000 actinobacteria strains.</title>
        <authorList>
            <person name="Klenk H.-P."/>
        </authorList>
    </citation>
    <scope>NUCLEOTIDE SEQUENCE [LARGE SCALE GENOMIC DNA]</scope>
    <source>
        <strain evidence="2 3">DSM 100723</strain>
    </source>
</reference>
<evidence type="ECO:0000256" key="1">
    <source>
        <dbReference type="SAM" id="MobiDB-lite"/>
    </source>
</evidence>
<feature type="region of interest" description="Disordered" evidence="1">
    <location>
        <begin position="76"/>
        <end position="104"/>
    </location>
</feature>